<feature type="compositionally biased region" description="Basic residues" evidence="1">
    <location>
        <begin position="216"/>
        <end position="225"/>
    </location>
</feature>
<proteinExistence type="predicted"/>
<feature type="compositionally biased region" description="Basic and acidic residues" evidence="1">
    <location>
        <begin position="129"/>
        <end position="164"/>
    </location>
</feature>
<reference evidence="2" key="1">
    <citation type="journal article" date="2020" name="Stud. Mycol.">
        <title>101 Dothideomycetes genomes: a test case for predicting lifestyles and emergence of pathogens.</title>
        <authorList>
            <person name="Haridas S."/>
            <person name="Albert R."/>
            <person name="Binder M."/>
            <person name="Bloem J."/>
            <person name="Labutti K."/>
            <person name="Salamov A."/>
            <person name="Andreopoulos B."/>
            <person name="Baker S."/>
            <person name="Barry K."/>
            <person name="Bills G."/>
            <person name="Bluhm B."/>
            <person name="Cannon C."/>
            <person name="Castanera R."/>
            <person name="Culley D."/>
            <person name="Daum C."/>
            <person name="Ezra D."/>
            <person name="Gonzalez J."/>
            <person name="Henrissat B."/>
            <person name="Kuo A."/>
            <person name="Liang C."/>
            <person name="Lipzen A."/>
            <person name="Lutzoni F."/>
            <person name="Magnuson J."/>
            <person name="Mondo S."/>
            <person name="Nolan M."/>
            <person name="Ohm R."/>
            <person name="Pangilinan J."/>
            <person name="Park H.-J."/>
            <person name="Ramirez L."/>
            <person name="Alfaro M."/>
            <person name="Sun H."/>
            <person name="Tritt A."/>
            <person name="Yoshinaga Y."/>
            <person name="Zwiers L.-H."/>
            <person name="Turgeon B."/>
            <person name="Goodwin S."/>
            <person name="Spatafora J."/>
            <person name="Crous P."/>
            <person name="Grigoriev I."/>
        </authorList>
    </citation>
    <scope>NUCLEOTIDE SEQUENCE</scope>
    <source>
        <strain evidence="2">CBS 109.77</strain>
    </source>
</reference>
<name>A0A6A6WQ67_9PLEO</name>
<protein>
    <recommendedName>
        <fullName evidence="4">Pre-mRNA-splicing factor 38B</fullName>
    </recommendedName>
</protein>
<evidence type="ECO:0000313" key="2">
    <source>
        <dbReference type="EMBL" id="KAF2786035.1"/>
    </source>
</evidence>
<feature type="compositionally biased region" description="Polar residues" evidence="1">
    <location>
        <begin position="298"/>
        <end position="315"/>
    </location>
</feature>
<dbReference type="OrthoDB" id="2431475at2759"/>
<dbReference type="AlphaFoldDB" id="A0A6A6WQ67"/>
<organism evidence="2 3">
    <name type="scientific">Melanomma pulvis-pyrius CBS 109.77</name>
    <dbReference type="NCBI Taxonomy" id="1314802"/>
    <lineage>
        <taxon>Eukaryota</taxon>
        <taxon>Fungi</taxon>
        <taxon>Dikarya</taxon>
        <taxon>Ascomycota</taxon>
        <taxon>Pezizomycotina</taxon>
        <taxon>Dothideomycetes</taxon>
        <taxon>Pleosporomycetidae</taxon>
        <taxon>Pleosporales</taxon>
        <taxon>Melanommataceae</taxon>
        <taxon>Melanomma</taxon>
    </lineage>
</organism>
<dbReference type="Proteomes" id="UP000799757">
    <property type="component" value="Unassembled WGS sequence"/>
</dbReference>
<keyword evidence="3" id="KW-1185">Reference proteome</keyword>
<sequence length="405" mass="47628">MAGGNIDDDEYVAQLLKEDAKSTVKKYEMVGLDAFLPQRSRNGAPKPNTDFLRNIIRQTDNHNAALLAKEAEESRARLKEMNREREKEVKTREREHERQHKNRGDTKRKRSTYSDEDEEKDSRRRRRHREDESRDSRSRRDRERDRDRRREKGRREASGDDSPKRMSRHSKRNHEKERRHKDDSDECCRQSRRREDSSRRHRRRRSHSRSSSPAPRTHRRYKLSGRRNNSLSPVPTSESPERSERRRTKPKSTEGAKHSKHYSPAPDSDSDPLEALVGPLPPRTQPAVRPRGRGAHKANSNAMDARFSTTYNPSTDVHIKSDIEDDWGDALETLKDRERWKQQGAERLKAVGFSDEQVKKWKKGDEKTEEDVTWAKRGEGREWDRGKVVDEDGHVDLKADWGRLK</sequence>
<feature type="compositionally biased region" description="Basic residues" evidence="1">
    <location>
        <begin position="199"/>
        <end position="208"/>
    </location>
</feature>
<gene>
    <name evidence="2" type="ORF">K505DRAFT_422678</name>
</gene>
<feature type="compositionally biased region" description="Basic and acidic residues" evidence="1">
    <location>
        <begin position="174"/>
        <end position="198"/>
    </location>
</feature>
<feature type="region of interest" description="Disordered" evidence="1">
    <location>
        <begin position="66"/>
        <end position="317"/>
    </location>
</feature>
<feature type="compositionally biased region" description="Basic and acidic residues" evidence="1">
    <location>
        <begin position="69"/>
        <end position="105"/>
    </location>
</feature>
<evidence type="ECO:0008006" key="4">
    <source>
        <dbReference type="Google" id="ProtNLM"/>
    </source>
</evidence>
<dbReference type="PANTHER" id="PTHR40132:SF1">
    <property type="entry name" value="PRE-MRNA-SPLICING FACTOR 38B"/>
    <property type="match status" value="1"/>
</dbReference>
<evidence type="ECO:0000256" key="1">
    <source>
        <dbReference type="SAM" id="MobiDB-lite"/>
    </source>
</evidence>
<dbReference type="EMBL" id="MU002570">
    <property type="protein sequence ID" value="KAF2786035.1"/>
    <property type="molecule type" value="Genomic_DNA"/>
</dbReference>
<evidence type="ECO:0000313" key="3">
    <source>
        <dbReference type="Proteomes" id="UP000799757"/>
    </source>
</evidence>
<dbReference type="PANTHER" id="PTHR40132">
    <property type="entry name" value="PRE-MRNA-SPLICING FACTOR 38B"/>
    <property type="match status" value="1"/>
</dbReference>
<accession>A0A6A6WQ67</accession>